<dbReference type="PANTHER" id="PTHR46847:SF1">
    <property type="entry name" value="D-ALLOSE-BINDING PERIPLASMIC PROTEIN-RELATED"/>
    <property type="match status" value="1"/>
</dbReference>
<evidence type="ECO:0000313" key="7">
    <source>
        <dbReference type="Proteomes" id="UP000287853"/>
    </source>
</evidence>
<dbReference type="GO" id="GO:0030313">
    <property type="term" value="C:cell envelope"/>
    <property type="evidence" value="ECO:0007669"/>
    <property type="project" value="UniProtKB-SubCell"/>
</dbReference>
<evidence type="ECO:0000313" key="6">
    <source>
        <dbReference type="EMBL" id="RWX44190.1"/>
    </source>
</evidence>
<dbReference type="Gene3D" id="3.40.50.2300">
    <property type="match status" value="2"/>
</dbReference>
<dbReference type="Pfam" id="PF13407">
    <property type="entry name" value="Peripla_BP_4"/>
    <property type="match status" value="1"/>
</dbReference>
<feature type="chain" id="PRO_5019417168" evidence="4">
    <location>
        <begin position="27"/>
        <end position="310"/>
    </location>
</feature>
<feature type="signal peptide" evidence="4">
    <location>
        <begin position="1"/>
        <end position="26"/>
    </location>
</feature>
<dbReference type="AlphaFoldDB" id="A0A444IU04"/>
<proteinExistence type="inferred from homology"/>
<evidence type="ECO:0000256" key="4">
    <source>
        <dbReference type="SAM" id="SignalP"/>
    </source>
</evidence>
<feature type="domain" description="Periplasmic binding protein" evidence="5">
    <location>
        <begin position="33"/>
        <end position="286"/>
    </location>
</feature>
<dbReference type="GO" id="GO:0030246">
    <property type="term" value="F:carbohydrate binding"/>
    <property type="evidence" value="ECO:0007669"/>
    <property type="project" value="UniProtKB-ARBA"/>
</dbReference>
<evidence type="ECO:0000256" key="2">
    <source>
        <dbReference type="ARBA" id="ARBA00007639"/>
    </source>
</evidence>
<evidence type="ECO:0000256" key="3">
    <source>
        <dbReference type="ARBA" id="ARBA00022729"/>
    </source>
</evidence>
<dbReference type="SUPFAM" id="SSF53822">
    <property type="entry name" value="Periplasmic binding protein-like I"/>
    <property type="match status" value="1"/>
</dbReference>
<evidence type="ECO:0000259" key="5">
    <source>
        <dbReference type="Pfam" id="PF13407"/>
    </source>
</evidence>
<gene>
    <name evidence="6" type="ORF">H206_01987</name>
</gene>
<dbReference type="CDD" id="cd06308">
    <property type="entry name" value="PBP1_sensor_kinase-like"/>
    <property type="match status" value="1"/>
</dbReference>
<comment type="caution">
    <text evidence="6">The sequence shown here is derived from an EMBL/GenBank/DDBJ whole genome shotgun (WGS) entry which is preliminary data.</text>
</comment>
<evidence type="ECO:0000256" key="1">
    <source>
        <dbReference type="ARBA" id="ARBA00004196"/>
    </source>
</evidence>
<keyword evidence="3 4" id="KW-0732">Signal</keyword>
<dbReference type="PANTHER" id="PTHR46847">
    <property type="entry name" value="D-ALLOSE-BINDING PERIPLASMIC PROTEIN-RELATED"/>
    <property type="match status" value="1"/>
</dbReference>
<comment type="similarity">
    <text evidence="2">Belongs to the bacterial solute-binding protein 2 family.</text>
</comment>
<dbReference type="InterPro" id="IPR028082">
    <property type="entry name" value="Peripla_BP_I"/>
</dbReference>
<dbReference type="EMBL" id="MTKO01000100">
    <property type="protein sequence ID" value="RWX44190.1"/>
    <property type="molecule type" value="Genomic_DNA"/>
</dbReference>
<comment type="subcellular location">
    <subcellularLocation>
        <location evidence="1">Cell envelope</location>
    </subcellularLocation>
</comment>
<dbReference type="Proteomes" id="UP000287853">
    <property type="component" value="Unassembled WGS sequence"/>
</dbReference>
<sequence length="310" mass="34297">MIFAVRFCIVILSFALFFSTVGPTSAADNEKVIAFAQDTLANDYRKAQVFEARDAVVQHSGLRFTYSNANGQTSLLIRQIEKFISANVDILIVGTNDPEAVVPVITKAHQLGIPIIILDRGIKSTAYTTFINSDNLKIGEIGAQYIAEQMKGKGTVLLFEGLQKTDVTQLRNKGFLDAMSSHKEIKVIRRIGNYLRKDAILEMEKLIEKGIHIDAIFSESDSMLSGVRSVLHRHGLDPKKILMIGCDYTSEAREAIRQGTQTGSILFPLGGRQAVQTALEILKGEKVPKHISLPIKLVTRKNIDEISPIF</sequence>
<organism evidence="6 7">
    <name type="scientific">Candidatus Electrothrix aarhusensis</name>
    <dbReference type="NCBI Taxonomy" id="1859131"/>
    <lineage>
        <taxon>Bacteria</taxon>
        <taxon>Pseudomonadati</taxon>
        <taxon>Thermodesulfobacteriota</taxon>
        <taxon>Desulfobulbia</taxon>
        <taxon>Desulfobulbales</taxon>
        <taxon>Desulfobulbaceae</taxon>
        <taxon>Candidatus Electrothrix</taxon>
    </lineage>
</organism>
<dbReference type="InterPro" id="IPR025997">
    <property type="entry name" value="SBP_2_dom"/>
</dbReference>
<protein>
    <submittedName>
        <fullName evidence="6">Ribose transport system substrate-binding protein</fullName>
    </submittedName>
</protein>
<keyword evidence="7" id="KW-1185">Reference proteome</keyword>
<name>A0A444IU04_9BACT</name>
<accession>A0A444IU04</accession>
<reference evidence="6 7" key="1">
    <citation type="submission" date="2017-01" db="EMBL/GenBank/DDBJ databases">
        <title>The cable genome- insights into the physiology and evolution of filamentous bacteria capable of sulfide oxidation via long distance electron transfer.</title>
        <authorList>
            <person name="Schreiber L."/>
            <person name="Bjerg J.T."/>
            <person name="Boggild A."/>
            <person name="Van De Vossenberg J."/>
            <person name="Meysman F."/>
            <person name="Nielsen L.P."/>
            <person name="Schramm A."/>
            <person name="Kjeldsen K.U."/>
        </authorList>
    </citation>
    <scope>NUCLEOTIDE SEQUENCE [LARGE SCALE GENOMIC DNA]</scope>
    <source>
        <strain evidence="6">MCF</strain>
    </source>
</reference>